<evidence type="ECO:0000256" key="10">
    <source>
        <dbReference type="SAM" id="MobiDB-lite"/>
    </source>
</evidence>
<comment type="function">
    <text evidence="9">Cell surface proteoglycan.</text>
</comment>
<evidence type="ECO:0000256" key="5">
    <source>
        <dbReference type="ARBA" id="ARBA00022989"/>
    </source>
</evidence>
<evidence type="ECO:0000256" key="7">
    <source>
        <dbReference type="ARBA" id="ARBA00023180"/>
    </source>
</evidence>
<feature type="domain" description="Neurexin/syndecan/glycophorin C" evidence="12">
    <location>
        <begin position="256"/>
        <end position="274"/>
    </location>
</feature>
<dbReference type="GO" id="GO:0016020">
    <property type="term" value="C:membrane"/>
    <property type="evidence" value="ECO:0007669"/>
    <property type="project" value="UniProtKB-SubCell"/>
</dbReference>
<sequence length="295" mass="33359">MSMEEKVDSGVWLRIIDRDVAWRLAHRKKNESEEKDRKKKKKKKKKKEEEEEEEEEEEKEEERKKQILKSITTTNYRLFAAGYVRVDKNQNEKERTAAGNSAYNSSDDIYLDDQDFSEGSGRGGSEGGHDTEASGSGLGPDDEDGDDDRDNNNRIESAPPRPAEPKIPYSVDEPSDKTKEQTIVEPVNRPDNEVDVIEPLDVEDDHSDNTDEVYIMNPKHEDRASSFFAQPGVLAAVIGGAVVGLLCAILVVMFIVYRMRKKDEGSYALDEPRRSPAAQAFLKPGAPHHNREFYA</sequence>
<dbReference type="AlphaFoldDB" id="A0A0N0BFB5"/>
<feature type="compositionally biased region" description="Basic residues" evidence="10">
    <location>
        <begin position="37"/>
        <end position="46"/>
    </location>
</feature>
<keyword evidence="4 9" id="KW-0654">Proteoglycan</keyword>
<evidence type="ECO:0000256" key="6">
    <source>
        <dbReference type="ARBA" id="ARBA00023136"/>
    </source>
</evidence>
<evidence type="ECO:0000313" key="14">
    <source>
        <dbReference type="Proteomes" id="UP000053105"/>
    </source>
</evidence>
<evidence type="ECO:0000256" key="8">
    <source>
        <dbReference type="ARBA" id="ARBA00023207"/>
    </source>
</evidence>
<evidence type="ECO:0000256" key="9">
    <source>
        <dbReference type="RuleBase" id="RU000649"/>
    </source>
</evidence>
<dbReference type="Proteomes" id="UP000053105">
    <property type="component" value="Unassembled WGS sequence"/>
</dbReference>
<dbReference type="STRING" id="166423.A0A0N0BFB5"/>
<keyword evidence="6 11" id="KW-0472">Membrane</keyword>
<evidence type="ECO:0000256" key="4">
    <source>
        <dbReference type="ARBA" id="ARBA00022974"/>
    </source>
</evidence>
<evidence type="ECO:0000259" key="12">
    <source>
        <dbReference type="SMART" id="SM00294"/>
    </source>
</evidence>
<evidence type="ECO:0000256" key="2">
    <source>
        <dbReference type="ARBA" id="ARBA00005343"/>
    </source>
</evidence>
<feature type="region of interest" description="Disordered" evidence="10">
    <location>
        <begin position="83"/>
        <end position="191"/>
    </location>
</feature>
<name>A0A0N0BFB5_9HYME</name>
<dbReference type="Pfam" id="PF01034">
    <property type="entry name" value="Syndecan"/>
    <property type="match status" value="1"/>
</dbReference>
<evidence type="ECO:0000313" key="13">
    <source>
        <dbReference type="EMBL" id="KOX73118.1"/>
    </source>
</evidence>
<reference evidence="13 14" key="1">
    <citation type="submission" date="2015-07" db="EMBL/GenBank/DDBJ databases">
        <title>The genome of Melipona quadrifasciata.</title>
        <authorList>
            <person name="Pan H."/>
            <person name="Kapheim K."/>
        </authorList>
    </citation>
    <scope>NUCLEOTIDE SEQUENCE [LARGE SCALE GENOMIC DNA]</scope>
    <source>
        <strain evidence="13">0111107301</strain>
        <tissue evidence="13">Whole body</tissue>
    </source>
</reference>
<keyword evidence="5 11" id="KW-1133">Transmembrane helix</keyword>
<comment type="similarity">
    <text evidence="2 9">Belongs to the syndecan proteoglycan family.</text>
</comment>
<dbReference type="EMBL" id="KQ435803">
    <property type="protein sequence ID" value="KOX73118.1"/>
    <property type="molecule type" value="Genomic_DNA"/>
</dbReference>
<organism evidence="13 14">
    <name type="scientific">Melipona quadrifasciata</name>
    <dbReference type="NCBI Taxonomy" id="166423"/>
    <lineage>
        <taxon>Eukaryota</taxon>
        <taxon>Metazoa</taxon>
        <taxon>Ecdysozoa</taxon>
        <taxon>Arthropoda</taxon>
        <taxon>Hexapoda</taxon>
        <taxon>Insecta</taxon>
        <taxon>Pterygota</taxon>
        <taxon>Neoptera</taxon>
        <taxon>Endopterygota</taxon>
        <taxon>Hymenoptera</taxon>
        <taxon>Apocrita</taxon>
        <taxon>Aculeata</taxon>
        <taxon>Apoidea</taxon>
        <taxon>Anthophila</taxon>
        <taxon>Apidae</taxon>
        <taxon>Melipona</taxon>
    </lineage>
</organism>
<evidence type="ECO:0000256" key="1">
    <source>
        <dbReference type="ARBA" id="ARBA00004479"/>
    </source>
</evidence>
<feature type="compositionally biased region" description="Basic and acidic residues" evidence="10">
    <location>
        <begin position="174"/>
        <end position="191"/>
    </location>
</feature>
<dbReference type="GO" id="GO:0009986">
    <property type="term" value="C:cell surface"/>
    <property type="evidence" value="ECO:0007669"/>
    <property type="project" value="TreeGrafter"/>
</dbReference>
<evidence type="ECO:0000256" key="11">
    <source>
        <dbReference type="SAM" id="Phobius"/>
    </source>
</evidence>
<dbReference type="GO" id="GO:0016477">
    <property type="term" value="P:cell migration"/>
    <property type="evidence" value="ECO:0007669"/>
    <property type="project" value="TreeGrafter"/>
</dbReference>
<dbReference type="SMART" id="SM00294">
    <property type="entry name" value="4.1m"/>
    <property type="match status" value="1"/>
</dbReference>
<feature type="compositionally biased region" description="Acidic residues" evidence="10">
    <location>
        <begin position="140"/>
        <end position="149"/>
    </location>
</feature>
<dbReference type="PROSITE" id="PS00964">
    <property type="entry name" value="SYNDECAN"/>
    <property type="match status" value="1"/>
</dbReference>
<feature type="compositionally biased region" description="Basic and acidic residues" evidence="10">
    <location>
        <begin position="85"/>
        <end position="96"/>
    </location>
</feature>
<protein>
    <recommendedName>
        <fullName evidence="9">Syndecan</fullName>
    </recommendedName>
</protein>
<dbReference type="InterPro" id="IPR027789">
    <property type="entry name" value="Syndecan/Neurexin_dom"/>
</dbReference>
<evidence type="ECO:0000256" key="3">
    <source>
        <dbReference type="ARBA" id="ARBA00022692"/>
    </source>
</evidence>
<dbReference type="InterPro" id="IPR003585">
    <property type="entry name" value="Neurexin-like"/>
</dbReference>
<accession>A0A0N0BFB5</accession>
<dbReference type="InterPro" id="IPR030479">
    <property type="entry name" value="Syndecan_CS"/>
</dbReference>
<dbReference type="PANTHER" id="PTHR10915">
    <property type="entry name" value="SYNDECAN"/>
    <property type="match status" value="1"/>
</dbReference>
<feature type="region of interest" description="Disordered" evidence="10">
    <location>
        <begin position="25"/>
        <end position="71"/>
    </location>
</feature>
<gene>
    <name evidence="13" type="ORF">WN51_14605</name>
</gene>
<keyword evidence="8 9" id="KW-0357">Heparan sulfate</keyword>
<feature type="compositionally biased region" description="Acidic residues" evidence="10">
    <location>
        <begin position="49"/>
        <end position="60"/>
    </location>
</feature>
<dbReference type="OrthoDB" id="10044468at2759"/>
<dbReference type="InterPro" id="IPR001050">
    <property type="entry name" value="Syndecan"/>
</dbReference>
<keyword evidence="7 9" id="KW-0325">Glycoprotein</keyword>
<keyword evidence="14" id="KW-1185">Reference proteome</keyword>
<dbReference type="PANTHER" id="PTHR10915:SF1">
    <property type="entry name" value="SYNDECAN"/>
    <property type="match status" value="1"/>
</dbReference>
<proteinExistence type="inferred from homology"/>
<feature type="transmembrane region" description="Helical" evidence="11">
    <location>
        <begin position="233"/>
        <end position="257"/>
    </location>
</feature>
<comment type="subcellular location">
    <subcellularLocation>
        <location evidence="1 9">Membrane</location>
        <topology evidence="1 9">Single-pass type I membrane protein</topology>
    </subcellularLocation>
</comment>
<keyword evidence="3 9" id="KW-0812">Transmembrane</keyword>
<feature type="compositionally biased region" description="Polar residues" evidence="10">
    <location>
        <begin position="98"/>
        <end position="107"/>
    </location>
</feature>